<dbReference type="EMBL" id="CM020618">
    <property type="protein sequence ID" value="KAK1858894.1"/>
    <property type="molecule type" value="Genomic_DNA"/>
</dbReference>
<name>A0ACC3BME0_PYRYE</name>
<comment type="caution">
    <text evidence="1">The sequence shown here is derived from an EMBL/GenBank/DDBJ whole genome shotgun (WGS) entry which is preliminary data.</text>
</comment>
<accession>A0ACC3BME0</accession>
<gene>
    <name evidence="1" type="ORF">I4F81_001494</name>
</gene>
<dbReference type="Proteomes" id="UP000798662">
    <property type="component" value="Chromosome 1"/>
</dbReference>
<evidence type="ECO:0000313" key="2">
    <source>
        <dbReference type="Proteomes" id="UP000798662"/>
    </source>
</evidence>
<keyword evidence="2" id="KW-1185">Reference proteome</keyword>
<protein>
    <submittedName>
        <fullName evidence="1">Uncharacterized protein</fullName>
    </submittedName>
</protein>
<reference evidence="1" key="1">
    <citation type="submission" date="2019-11" db="EMBL/GenBank/DDBJ databases">
        <title>Nori genome reveals adaptations in red seaweeds to the harsh intertidal environment.</title>
        <authorList>
            <person name="Wang D."/>
            <person name="Mao Y."/>
        </authorList>
    </citation>
    <scope>NUCLEOTIDE SEQUENCE</scope>
    <source>
        <tissue evidence="1">Gametophyte</tissue>
    </source>
</reference>
<proteinExistence type="predicted"/>
<sequence length="248" mass="25454">MVVAASAARSAAAAWRAAAGAPLRTAGRASRPPLALLPAATPVVAAAATSAPLTAAARGGRWLGGSTATTPPPSASSGGGGGRVSKPMGDYTSLTMLGANTPASAPSPAEAVLERVPNAHPGTPYVARFTSPEFTSLCPVTGAPDFAHLVIDYIPGDWLVESKSLKLYLTSFRNHGDFHEACTVAIGRRLVDTVDPVWARVGGYWYPRGGIPIDVFWSTGEPPSGVWVPEQGVPGYRGRGLTDGEPEG</sequence>
<organism evidence="1 2">
    <name type="scientific">Pyropia yezoensis</name>
    <name type="common">Susabi-nori</name>
    <name type="synonym">Porphyra yezoensis</name>
    <dbReference type="NCBI Taxonomy" id="2788"/>
    <lineage>
        <taxon>Eukaryota</taxon>
        <taxon>Rhodophyta</taxon>
        <taxon>Bangiophyceae</taxon>
        <taxon>Bangiales</taxon>
        <taxon>Bangiaceae</taxon>
        <taxon>Pyropia</taxon>
    </lineage>
</organism>
<evidence type="ECO:0000313" key="1">
    <source>
        <dbReference type="EMBL" id="KAK1858894.1"/>
    </source>
</evidence>